<dbReference type="Gene3D" id="3.40.720.10">
    <property type="entry name" value="Alkaline Phosphatase, subunit A"/>
    <property type="match status" value="1"/>
</dbReference>
<dbReference type="SUPFAM" id="SSF53649">
    <property type="entry name" value="Alkaline phosphatase-like"/>
    <property type="match status" value="1"/>
</dbReference>
<keyword evidence="4 11" id="KW-0808">Transferase</keyword>
<dbReference type="InterPro" id="IPR012549">
    <property type="entry name" value="EptA-like_N"/>
</dbReference>
<evidence type="ECO:0000256" key="8">
    <source>
        <dbReference type="SAM" id="Phobius"/>
    </source>
</evidence>
<evidence type="ECO:0000256" key="1">
    <source>
        <dbReference type="ARBA" id="ARBA00004429"/>
    </source>
</evidence>
<protein>
    <submittedName>
        <fullName evidence="11">Phosphoethanolamine--lipid A transferase</fullName>
    </submittedName>
</protein>
<feature type="transmembrane region" description="Helical" evidence="8">
    <location>
        <begin position="161"/>
        <end position="180"/>
    </location>
</feature>
<dbReference type="Proteomes" id="UP001174908">
    <property type="component" value="Unassembled WGS sequence"/>
</dbReference>
<dbReference type="NCBIfam" id="NF028537">
    <property type="entry name" value="P_eth_NH2_trans"/>
    <property type="match status" value="1"/>
</dbReference>
<evidence type="ECO:0000256" key="6">
    <source>
        <dbReference type="ARBA" id="ARBA00022989"/>
    </source>
</evidence>
<keyword evidence="7 8" id="KW-0472">Membrane</keyword>
<name>A0ABT7NDV3_9BURK</name>
<keyword evidence="3" id="KW-0997">Cell inner membrane</keyword>
<evidence type="ECO:0000256" key="7">
    <source>
        <dbReference type="ARBA" id="ARBA00023136"/>
    </source>
</evidence>
<dbReference type="Pfam" id="PF08019">
    <property type="entry name" value="EptA_B_N"/>
    <property type="match status" value="1"/>
</dbReference>
<feature type="transmembrane region" description="Helical" evidence="8">
    <location>
        <begin position="52"/>
        <end position="78"/>
    </location>
</feature>
<evidence type="ECO:0000256" key="2">
    <source>
        <dbReference type="ARBA" id="ARBA00022475"/>
    </source>
</evidence>
<sequence>MAGLPPLAGLAHWLDTPRSPRTLAVWLSVYLLLAANWPLWRQLAHIGGGAPSLYMPSVLLMAILVMCANTAVLLLFAWSRWSKLIWLLVVVAAALAQHYMLEYRVVMDPGMLANALQTDAGEVRDLLSTTMLSRLAIVVLPAAWAMWRIPVLRMGVLSNAWRNLAMLVVLAVVAAVTIVASNRTLAPLMRNHVGLRYTMNPVASLYSAGKAAAKPLLTRNRKLVPMTAGVHLGASYAGQAKPPMLLLVVGETARADHFSLNGYPRDTTPELAARHVSNWTHATSCGTSTLASVPCMFSPLGKAAFEARSDDYENLMDVLQASGLAVFWLDNQPGGCKGVCDRIPHASAFKGLDAATRKQNCDGDECLDDVMLRGLDERIAALPPERRAKGVVLVMHQMGSHGPAYHLRSSPDAKRFKPECTNNSLADCSHAELINAFDNSIAYTDRFLGKSIDWLKAQQKSYEPAMLYMSDHGESLGEYGLFLHGVPYSFAPDVQKHIPWVMWISDDMRKRGKLAAACLGKSHDEPISHDNLYHTVLGLMDVQTRTYKPSMDVLNECRSPSDA</sequence>
<keyword evidence="5 8" id="KW-0812">Transmembrane</keyword>
<keyword evidence="2" id="KW-1003">Cell membrane</keyword>
<evidence type="ECO:0000256" key="5">
    <source>
        <dbReference type="ARBA" id="ARBA00022692"/>
    </source>
</evidence>
<organism evidence="11 12">
    <name type="scientific">Variovorax dokdonensis</name>
    <dbReference type="NCBI Taxonomy" id="344883"/>
    <lineage>
        <taxon>Bacteria</taxon>
        <taxon>Pseudomonadati</taxon>
        <taxon>Pseudomonadota</taxon>
        <taxon>Betaproteobacteria</taxon>
        <taxon>Burkholderiales</taxon>
        <taxon>Comamonadaceae</taxon>
        <taxon>Variovorax</taxon>
    </lineage>
</organism>
<comment type="subcellular location">
    <subcellularLocation>
        <location evidence="1">Cell inner membrane</location>
        <topology evidence="1">Multi-pass membrane protein</topology>
    </subcellularLocation>
</comment>
<dbReference type="PANTHER" id="PTHR30443:SF0">
    <property type="entry name" value="PHOSPHOETHANOLAMINE TRANSFERASE EPTA"/>
    <property type="match status" value="1"/>
</dbReference>
<feature type="domain" description="Sulfatase N-terminal" evidence="9">
    <location>
        <begin position="244"/>
        <end position="542"/>
    </location>
</feature>
<evidence type="ECO:0000259" key="10">
    <source>
        <dbReference type="Pfam" id="PF08019"/>
    </source>
</evidence>
<evidence type="ECO:0000256" key="4">
    <source>
        <dbReference type="ARBA" id="ARBA00022679"/>
    </source>
</evidence>
<dbReference type="CDD" id="cd16017">
    <property type="entry name" value="LptA"/>
    <property type="match status" value="1"/>
</dbReference>
<keyword evidence="6 8" id="KW-1133">Transmembrane helix</keyword>
<evidence type="ECO:0000313" key="11">
    <source>
        <dbReference type="EMBL" id="MDM0046010.1"/>
    </source>
</evidence>
<evidence type="ECO:0000256" key="3">
    <source>
        <dbReference type="ARBA" id="ARBA00022519"/>
    </source>
</evidence>
<dbReference type="InterPro" id="IPR058130">
    <property type="entry name" value="PEA_transf_C"/>
</dbReference>
<feature type="transmembrane region" description="Helical" evidence="8">
    <location>
        <begin position="84"/>
        <end position="101"/>
    </location>
</feature>
<evidence type="ECO:0000259" key="9">
    <source>
        <dbReference type="Pfam" id="PF00884"/>
    </source>
</evidence>
<accession>A0ABT7NDV3</accession>
<comment type="caution">
    <text evidence="11">The sequence shown here is derived from an EMBL/GenBank/DDBJ whole genome shotgun (WGS) entry which is preliminary data.</text>
</comment>
<dbReference type="InterPro" id="IPR017850">
    <property type="entry name" value="Alkaline_phosphatase_core_sf"/>
</dbReference>
<dbReference type="PANTHER" id="PTHR30443">
    <property type="entry name" value="INNER MEMBRANE PROTEIN"/>
    <property type="match status" value="1"/>
</dbReference>
<gene>
    <name evidence="11" type="ORF">QTH91_16090</name>
</gene>
<proteinExistence type="predicted"/>
<dbReference type="InterPro" id="IPR040423">
    <property type="entry name" value="PEA_transferase"/>
</dbReference>
<feature type="transmembrane region" description="Helical" evidence="8">
    <location>
        <begin position="131"/>
        <end position="149"/>
    </location>
</feature>
<reference evidence="11" key="1">
    <citation type="submission" date="2023-06" db="EMBL/GenBank/DDBJ databases">
        <authorList>
            <person name="Jiang Y."/>
            <person name="Liu Q."/>
        </authorList>
    </citation>
    <scope>NUCLEOTIDE SEQUENCE</scope>
    <source>
        <strain evidence="11">CGMCC 1.12089</strain>
    </source>
</reference>
<dbReference type="InterPro" id="IPR000917">
    <property type="entry name" value="Sulfatase_N"/>
</dbReference>
<evidence type="ECO:0000313" key="12">
    <source>
        <dbReference type="Proteomes" id="UP001174908"/>
    </source>
</evidence>
<dbReference type="EMBL" id="JASZYV010000003">
    <property type="protein sequence ID" value="MDM0046010.1"/>
    <property type="molecule type" value="Genomic_DNA"/>
</dbReference>
<keyword evidence="12" id="KW-1185">Reference proteome</keyword>
<feature type="domain" description="Phosphoethanolamine transferase N-terminal" evidence="10">
    <location>
        <begin position="66"/>
        <end position="214"/>
    </location>
</feature>
<dbReference type="GO" id="GO:0016740">
    <property type="term" value="F:transferase activity"/>
    <property type="evidence" value="ECO:0007669"/>
    <property type="project" value="UniProtKB-KW"/>
</dbReference>
<feature type="transmembrane region" description="Helical" evidence="8">
    <location>
        <begin position="23"/>
        <end position="40"/>
    </location>
</feature>
<dbReference type="Pfam" id="PF00884">
    <property type="entry name" value="Sulfatase"/>
    <property type="match status" value="1"/>
</dbReference>
<dbReference type="RefSeq" id="WP_286661596.1">
    <property type="nucleotide sequence ID" value="NZ_JASZYV010000003.1"/>
</dbReference>